<keyword evidence="3" id="KW-1185">Reference proteome</keyword>
<dbReference type="RefSeq" id="WP_095095218.1">
    <property type="nucleotide sequence ID" value="NZ_CAMIQD010000010.1"/>
</dbReference>
<name>A0A240AJY6_SERFI</name>
<evidence type="ECO:0000313" key="2">
    <source>
        <dbReference type="EMBL" id="SNV83685.1"/>
    </source>
</evidence>
<proteinExistence type="predicted"/>
<dbReference type="KEGG" id="sfj:SAMEA4384070_0339"/>
<organism evidence="2 3">
    <name type="scientific">Serratia ficaria</name>
    <dbReference type="NCBI Taxonomy" id="61651"/>
    <lineage>
        <taxon>Bacteria</taxon>
        <taxon>Pseudomonadati</taxon>
        <taxon>Pseudomonadota</taxon>
        <taxon>Gammaproteobacteria</taxon>
        <taxon>Enterobacterales</taxon>
        <taxon>Yersiniaceae</taxon>
        <taxon>Serratia</taxon>
    </lineage>
</organism>
<feature type="region of interest" description="Disordered" evidence="1">
    <location>
        <begin position="210"/>
        <end position="268"/>
    </location>
</feature>
<gene>
    <name evidence="2" type="ORF">SAMEA4384070_00339</name>
</gene>
<dbReference type="AlphaFoldDB" id="A0A240AJY6"/>
<dbReference type="Proteomes" id="UP000215134">
    <property type="component" value="Chromosome 1"/>
</dbReference>
<evidence type="ECO:0000313" key="3">
    <source>
        <dbReference type="Proteomes" id="UP000215134"/>
    </source>
</evidence>
<dbReference type="GeneID" id="75025527"/>
<dbReference type="InterPro" id="IPR047749">
    <property type="entry name" value="STY4528-like"/>
</dbReference>
<feature type="compositionally biased region" description="Polar residues" evidence="1">
    <location>
        <begin position="226"/>
        <end position="243"/>
    </location>
</feature>
<evidence type="ECO:0000256" key="1">
    <source>
        <dbReference type="SAM" id="MobiDB-lite"/>
    </source>
</evidence>
<accession>A0A240AJY6</accession>
<feature type="region of interest" description="Disordered" evidence="1">
    <location>
        <begin position="370"/>
        <end position="397"/>
    </location>
</feature>
<protein>
    <submittedName>
        <fullName evidence="2">Uncharacterized protein</fullName>
    </submittedName>
</protein>
<dbReference type="OrthoDB" id="8556561at2"/>
<sequence length="426" mass="47267">MSINKTPDDSLITFTLEQMNARLAERIGAEKQAGTPDVTNLRSGLLFMGNVHDSIPRRLLLDTRLSPLDKTAWIMIRLYAQQNQGAVFPTYDELQLQLASPFNGKASRETVSRVLLMLRLTGWLSLCRRVRDDKGRVKGNIYAQHDEPLSARDAETLDPTWLDTVAMGCAHKNRTISQTAWSVLSDIQNDPTMRHQHSQMAAIAERLGSPQTPQQMAARVSHRQENTPSSDVELSKKSPGSDTELSKYTPGSDTELSVKQGGKPRSSLSELMLKSVTYGESTKPNCNVRSFTQSVNKTTYVPELPTELQNSMAADDQRQIVAQLQALPEPYARQVLESLAQTMARGSLNNPTGWLLAVIKRARNGELYASAKSPEQARPVPQRQIPCPAVPVKPTGPVRQHLASRDHVSGVVAKLRQQMMRVKNES</sequence>
<dbReference type="NCBIfam" id="NF040582">
    <property type="entry name" value="STY4528_fam"/>
    <property type="match status" value="1"/>
</dbReference>
<reference evidence="2 3" key="1">
    <citation type="submission" date="2017-06" db="EMBL/GenBank/DDBJ databases">
        <authorList>
            <consortium name="Pathogen Informatics"/>
        </authorList>
    </citation>
    <scope>NUCLEOTIDE SEQUENCE [LARGE SCALE GENOMIC DNA]</scope>
    <source>
        <strain evidence="2 3">NCTC12148</strain>
    </source>
</reference>
<dbReference type="EMBL" id="LT906479">
    <property type="protein sequence ID" value="SNV83685.1"/>
    <property type="molecule type" value="Genomic_DNA"/>
</dbReference>